<evidence type="ECO:0000313" key="2">
    <source>
        <dbReference type="EMBL" id="MFD0975743.1"/>
    </source>
</evidence>
<organism evidence="2 3">
    <name type="scientific">Salinimicrobium gaetbulicola</name>
    <dbReference type="NCBI Taxonomy" id="999702"/>
    <lineage>
        <taxon>Bacteria</taxon>
        <taxon>Pseudomonadati</taxon>
        <taxon>Bacteroidota</taxon>
        <taxon>Flavobacteriia</taxon>
        <taxon>Flavobacteriales</taxon>
        <taxon>Flavobacteriaceae</taxon>
        <taxon>Salinimicrobium</taxon>
    </lineage>
</organism>
<dbReference type="Pfam" id="PF13527">
    <property type="entry name" value="Acetyltransf_9"/>
    <property type="match status" value="1"/>
</dbReference>
<reference evidence="3" key="1">
    <citation type="journal article" date="2019" name="Int. J. Syst. Evol. Microbiol.">
        <title>The Global Catalogue of Microorganisms (GCM) 10K type strain sequencing project: providing services to taxonomists for standard genome sequencing and annotation.</title>
        <authorList>
            <consortium name="The Broad Institute Genomics Platform"/>
            <consortium name="The Broad Institute Genome Sequencing Center for Infectious Disease"/>
            <person name="Wu L."/>
            <person name="Ma J."/>
        </authorList>
    </citation>
    <scope>NUCLEOTIDE SEQUENCE [LARGE SCALE GENOMIC DNA]</scope>
    <source>
        <strain evidence="3">CCUG 60898</strain>
    </source>
</reference>
<gene>
    <name evidence="2" type="ORF">ACFQ1G_02970</name>
</gene>
<dbReference type="Gene3D" id="3.40.630.30">
    <property type="match status" value="1"/>
</dbReference>
<dbReference type="EMBL" id="JBHTJP010000032">
    <property type="protein sequence ID" value="MFD0975743.1"/>
    <property type="molecule type" value="Genomic_DNA"/>
</dbReference>
<dbReference type="SUPFAM" id="SSF55729">
    <property type="entry name" value="Acyl-CoA N-acyltransferases (Nat)"/>
    <property type="match status" value="1"/>
</dbReference>
<protein>
    <submittedName>
        <fullName evidence="2">GNAT family N-acetyltransferase</fullName>
        <ecNumber evidence="2">2.3.-.-</ecNumber>
    </submittedName>
</protein>
<proteinExistence type="predicted"/>
<accession>A0ABW3ICI4</accession>
<keyword evidence="2" id="KW-0808">Transferase</keyword>
<sequence length="313" mass="35849">MEIREGTNKDIPGILKVLKASLGETSSRKTENVWRFKHVDNPFGESLVLLALENEEVIGVRAFMRWQWQKGEEVFSAFRAVDTATHPDHQGKGIFKKLTLKALEIGKERGDNFVFNTPNSQSKPGYLKMGWKEVDKLKVSLRPVNPFFWKGRNGKYTYPTKWNKSGSPDFLKALQEEKAATGQLFTPKNLEYLCWRYVKNPLQDYHVEATPDYFLAGYVKDQGKFRELRISEALKSPGLPEKILRREVKNWAKKYGVQVISCSPDSGLDFTCSITGKFGPVLTFRDMALAENDKQKFLNLDSWAYSTGDLELF</sequence>
<comment type="caution">
    <text evidence="2">The sequence shown here is derived from an EMBL/GenBank/DDBJ whole genome shotgun (WGS) entry which is preliminary data.</text>
</comment>
<dbReference type="RefSeq" id="WP_380736782.1">
    <property type="nucleotide sequence ID" value="NZ_JBHTJP010000032.1"/>
</dbReference>
<dbReference type="InterPro" id="IPR000182">
    <property type="entry name" value="GNAT_dom"/>
</dbReference>
<dbReference type="CDD" id="cd04301">
    <property type="entry name" value="NAT_SF"/>
    <property type="match status" value="1"/>
</dbReference>
<dbReference type="PROSITE" id="PS51186">
    <property type="entry name" value="GNAT"/>
    <property type="match status" value="1"/>
</dbReference>
<feature type="domain" description="N-acetyltransferase" evidence="1">
    <location>
        <begin position="1"/>
        <end position="155"/>
    </location>
</feature>
<evidence type="ECO:0000259" key="1">
    <source>
        <dbReference type="PROSITE" id="PS51186"/>
    </source>
</evidence>
<dbReference type="EC" id="2.3.-.-" evidence="2"/>
<dbReference type="GO" id="GO:0016746">
    <property type="term" value="F:acyltransferase activity"/>
    <property type="evidence" value="ECO:0007669"/>
    <property type="project" value="UniProtKB-KW"/>
</dbReference>
<keyword evidence="2" id="KW-0012">Acyltransferase</keyword>
<dbReference type="InterPro" id="IPR016181">
    <property type="entry name" value="Acyl_CoA_acyltransferase"/>
</dbReference>
<evidence type="ECO:0000313" key="3">
    <source>
        <dbReference type="Proteomes" id="UP001597100"/>
    </source>
</evidence>
<dbReference type="Proteomes" id="UP001597100">
    <property type="component" value="Unassembled WGS sequence"/>
</dbReference>
<name>A0ABW3ICI4_9FLAO</name>
<keyword evidence="3" id="KW-1185">Reference proteome</keyword>